<proteinExistence type="predicted"/>
<accession>A0A218WY84</accession>
<feature type="region of interest" description="Disordered" evidence="1">
    <location>
        <begin position="1"/>
        <end position="24"/>
    </location>
</feature>
<dbReference type="Proteomes" id="UP000197138">
    <property type="component" value="Unassembled WGS sequence"/>
</dbReference>
<organism evidence="2 3">
    <name type="scientific">Punica granatum</name>
    <name type="common">Pomegranate</name>
    <dbReference type="NCBI Taxonomy" id="22663"/>
    <lineage>
        <taxon>Eukaryota</taxon>
        <taxon>Viridiplantae</taxon>
        <taxon>Streptophyta</taxon>
        <taxon>Embryophyta</taxon>
        <taxon>Tracheophyta</taxon>
        <taxon>Spermatophyta</taxon>
        <taxon>Magnoliopsida</taxon>
        <taxon>eudicotyledons</taxon>
        <taxon>Gunneridae</taxon>
        <taxon>Pentapetalae</taxon>
        <taxon>rosids</taxon>
        <taxon>malvids</taxon>
        <taxon>Myrtales</taxon>
        <taxon>Lythraceae</taxon>
        <taxon>Punica</taxon>
    </lineage>
</organism>
<reference evidence="3" key="1">
    <citation type="journal article" date="2017" name="Plant J.">
        <title>The pomegranate (Punica granatum L.) genome and the genomics of punicalagin biosynthesis.</title>
        <authorList>
            <person name="Qin G."/>
            <person name="Xu C."/>
            <person name="Ming R."/>
            <person name="Tang H."/>
            <person name="Guyot R."/>
            <person name="Kramer E.M."/>
            <person name="Hu Y."/>
            <person name="Yi X."/>
            <person name="Qi Y."/>
            <person name="Xu X."/>
            <person name="Gao Z."/>
            <person name="Pan H."/>
            <person name="Jian J."/>
            <person name="Tian Y."/>
            <person name="Yue Z."/>
            <person name="Xu Y."/>
        </authorList>
    </citation>
    <scope>NUCLEOTIDE SEQUENCE [LARGE SCALE GENOMIC DNA]</scope>
    <source>
        <strain evidence="3">cv. Dabenzi</strain>
    </source>
</reference>
<protein>
    <submittedName>
        <fullName evidence="2">Uncharacterized protein</fullName>
    </submittedName>
</protein>
<dbReference type="EMBL" id="MTKT01002534">
    <property type="protein sequence ID" value="OWM77469.1"/>
    <property type="molecule type" value="Genomic_DNA"/>
</dbReference>
<name>A0A218WY84_PUNGR</name>
<evidence type="ECO:0000256" key="1">
    <source>
        <dbReference type="SAM" id="MobiDB-lite"/>
    </source>
</evidence>
<comment type="caution">
    <text evidence="2">The sequence shown here is derived from an EMBL/GenBank/DDBJ whole genome shotgun (WGS) entry which is preliminary data.</text>
</comment>
<evidence type="ECO:0000313" key="3">
    <source>
        <dbReference type="Proteomes" id="UP000197138"/>
    </source>
</evidence>
<evidence type="ECO:0000313" key="2">
    <source>
        <dbReference type="EMBL" id="OWM77469.1"/>
    </source>
</evidence>
<gene>
    <name evidence="2" type="ORF">CDL15_Pgr016866</name>
</gene>
<feature type="compositionally biased region" description="Polar residues" evidence="1">
    <location>
        <begin position="11"/>
        <end position="24"/>
    </location>
</feature>
<sequence>MEVRATLPRPLSTSPSIVTEKQQCSGSEPMVVEKLPLVAVEGKQKIDCDMEIPVNSEGVKQDASYPPS</sequence>
<dbReference type="AlphaFoldDB" id="A0A218WY84"/>